<dbReference type="GO" id="GO:0005737">
    <property type="term" value="C:cytoplasm"/>
    <property type="evidence" value="ECO:0007669"/>
    <property type="project" value="TreeGrafter"/>
</dbReference>
<comment type="caution">
    <text evidence="3">The sequence shown here is derived from an EMBL/GenBank/DDBJ whole genome shotgun (WGS) entry which is preliminary data.</text>
</comment>
<dbReference type="InterPro" id="IPR050791">
    <property type="entry name" value="Aldo-Keto_reductase"/>
</dbReference>
<protein>
    <submittedName>
        <fullName evidence="3">Aryl-alcohol dehydrogenase-like predicted oxidoreductase</fullName>
    </submittedName>
</protein>
<dbReference type="Gene3D" id="3.20.20.100">
    <property type="entry name" value="NADP-dependent oxidoreductase domain"/>
    <property type="match status" value="1"/>
</dbReference>
<feature type="domain" description="NADP-dependent oxidoreductase" evidence="2">
    <location>
        <begin position="11"/>
        <end position="272"/>
    </location>
</feature>
<dbReference type="GO" id="GO:0016491">
    <property type="term" value="F:oxidoreductase activity"/>
    <property type="evidence" value="ECO:0007669"/>
    <property type="project" value="UniProtKB-KW"/>
</dbReference>
<evidence type="ECO:0000313" key="3">
    <source>
        <dbReference type="EMBL" id="MBB3730547.1"/>
    </source>
</evidence>
<name>A0A7W5VMA4_9ACTN</name>
<dbReference type="Proteomes" id="UP000579945">
    <property type="component" value="Unassembled WGS sequence"/>
</dbReference>
<accession>A0A7W5VMA4</accession>
<sequence length="275" mass="29795">MNIGGDLPVRRIGFGAMRLADSDIWHGPADREGALAVLRRAVELGVNFVDTSDAYSLGANEELIAEALHPYADDLVIATKAGVARPSPAEWVPLGRPEYLKQQAELSLRRLRLDRIDLFFLHRVDPQVPLADQIGALEELRKEGKIRHIGLSEVTVGQLEEASRLAPVAAVQNLYNLATREHEAVVDRAEKEGIAFVPFFPIATGDHARAEGPLAEVASEVGATPAQVALAWLLRRSPTMVPIPGTTSVAHLEENVGALAVTLTDAQYDRLSTLT</sequence>
<organism evidence="3 4">
    <name type="scientific">Nonomuraea dietziae</name>
    <dbReference type="NCBI Taxonomy" id="65515"/>
    <lineage>
        <taxon>Bacteria</taxon>
        <taxon>Bacillati</taxon>
        <taxon>Actinomycetota</taxon>
        <taxon>Actinomycetes</taxon>
        <taxon>Streptosporangiales</taxon>
        <taxon>Streptosporangiaceae</taxon>
        <taxon>Nonomuraea</taxon>
    </lineage>
</organism>
<dbReference type="RefSeq" id="WP_183655397.1">
    <property type="nucleotide sequence ID" value="NZ_BAAAXX010000063.1"/>
</dbReference>
<gene>
    <name evidence="3" type="ORF">FHR33_006407</name>
</gene>
<dbReference type="PRINTS" id="PR00069">
    <property type="entry name" value="ALDKETRDTASE"/>
</dbReference>
<dbReference type="SUPFAM" id="SSF51430">
    <property type="entry name" value="NAD(P)-linked oxidoreductase"/>
    <property type="match status" value="1"/>
</dbReference>
<dbReference type="CDD" id="cd19088">
    <property type="entry name" value="AKR_AKR13B1"/>
    <property type="match status" value="1"/>
</dbReference>
<dbReference type="InterPro" id="IPR023210">
    <property type="entry name" value="NADP_OxRdtase_dom"/>
</dbReference>
<dbReference type="GeneID" id="95392685"/>
<evidence type="ECO:0000313" key="4">
    <source>
        <dbReference type="Proteomes" id="UP000579945"/>
    </source>
</evidence>
<keyword evidence="4" id="KW-1185">Reference proteome</keyword>
<evidence type="ECO:0000256" key="1">
    <source>
        <dbReference type="ARBA" id="ARBA00023002"/>
    </source>
</evidence>
<dbReference type="AlphaFoldDB" id="A0A7W5VMA4"/>
<dbReference type="PANTHER" id="PTHR43625">
    <property type="entry name" value="AFLATOXIN B1 ALDEHYDE REDUCTASE"/>
    <property type="match status" value="1"/>
</dbReference>
<evidence type="ECO:0000259" key="2">
    <source>
        <dbReference type="Pfam" id="PF00248"/>
    </source>
</evidence>
<dbReference type="EMBL" id="JACIBV010000001">
    <property type="protein sequence ID" value="MBB3730547.1"/>
    <property type="molecule type" value="Genomic_DNA"/>
</dbReference>
<reference evidence="3 4" key="1">
    <citation type="submission" date="2020-08" db="EMBL/GenBank/DDBJ databases">
        <title>Sequencing the genomes of 1000 actinobacteria strains.</title>
        <authorList>
            <person name="Klenk H.-P."/>
        </authorList>
    </citation>
    <scope>NUCLEOTIDE SEQUENCE [LARGE SCALE GENOMIC DNA]</scope>
    <source>
        <strain evidence="3 4">DSM 44320</strain>
    </source>
</reference>
<keyword evidence="1" id="KW-0560">Oxidoreductase</keyword>
<dbReference type="InterPro" id="IPR036812">
    <property type="entry name" value="NAD(P)_OxRdtase_dom_sf"/>
</dbReference>
<dbReference type="Pfam" id="PF00248">
    <property type="entry name" value="Aldo_ket_red"/>
    <property type="match status" value="1"/>
</dbReference>
<dbReference type="PANTHER" id="PTHR43625:SF40">
    <property type="entry name" value="ALDO-KETO REDUCTASE YAKC [NADP(+)]"/>
    <property type="match status" value="1"/>
</dbReference>
<proteinExistence type="predicted"/>
<dbReference type="InterPro" id="IPR020471">
    <property type="entry name" value="AKR"/>
</dbReference>